<accession>A0ABN9LTV4</accession>
<dbReference type="PANTHER" id="PTHR16199:SF4">
    <property type="entry name" value="CONDENSIN-2 COMPLEX SUBUNIT G2"/>
    <property type="match status" value="1"/>
</dbReference>
<sequence length="359" mass="40596">MYLASLDAKLLLVFSCLALPLLEPEPVLEVEWNGTSANERNGCDPMIFSVLFLPALRMTSRPEVTGQMTRRRPEVLENVLSVEDAASMASLIEIVVILWQSIKKALDQNEEAKKYTISKFATVLPEYFRAFKDERCTVALIILASFMPPSAVPTFSCSVLSKLRNLHTGAEENKYATLIDCLCRWGQVSHILELINDWMSETFPEKKDHRRRKVGLLRESPDMAPSPAPYYGSLRRSLKSSSHSLRKKFANRKYLEARYPFPQKDTKEWTDPPEVDPPVSRLAAQTLLSLPDSSTLKDVADRQVERMARSIFEAAGASLAPAFASVWAAKPFWPGPKIYKLASKHPLLSCRTKQFKYQL</sequence>
<dbReference type="EMBL" id="CAUEEQ010031982">
    <property type="protein sequence ID" value="CAJ0950634.1"/>
    <property type="molecule type" value="Genomic_DNA"/>
</dbReference>
<protein>
    <submittedName>
        <fullName evidence="2">Uncharacterized protein</fullName>
    </submittedName>
</protein>
<keyword evidence="1" id="KW-0732">Signal</keyword>
<feature type="chain" id="PRO_5046846344" evidence="1">
    <location>
        <begin position="19"/>
        <end position="359"/>
    </location>
</feature>
<evidence type="ECO:0000313" key="2">
    <source>
        <dbReference type="EMBL" id="CAJ0950634.1"/>
    </source>
</evidence>
<gene>
    <name evidence="2" type="ORF">RIMI_LOCUS13097491</name>
</gene>
<dbReference type="PANTHER" id="PTHR16199">
    <property type="entry name" value="CONDENSIN-2 COMPLEX SUBUNIT G2"/>
    <property type="match status" value="1"/>
</dbReference>
<evidence type="ECO:0000256" key="1">
    <source>
        <dbReference type="SAM" id="SignalP"/>
    </source>
</evidence>
<dbReference type="Proteomes" id="UP001176940">
    <property type="component" value="Unassembled WGS sequence"/>
</dbReference>
<keyword evidence="3" id="KW-1185">Reference proteome</keyword>
<comment type="caution">
    <text evidence="2">The sequence shown here is derived from an EMBL/GenBank/DDBJ whole genome shotgun (WGS) entry which is preliminary data.</text>
</comment>
<feature type="signal peptide" evidence="1">
    <location>
        <begin position="1"/>
        <end position="18"/>
    </location>
</feature>
<organism evidence="2 3">
    <name type="scientific">Ranitomeya imitator</name>
    <name type="common">mimic poison frog</name>
    <dbReference type="NCBI Taxonomy" id="111125"/>
    <lineage>
        <taxon>Eukaryota</taxon>
        <taxon>Metazoa</taxon>
        <taxon>Chordata</taxon>
        <taxon>Craniata</taxon>
        <taxon>Vertebrata</taxon>
        <taxon>Euteleostomi</taxon>
        <taxon>Amphibia</taxon>
        <taxon>Batrachia</taxon>
        <taxon>Anura</taxon>
        <taxon>Neobatrachia</taxon>
        <taxon>Hyloidea</taxon>
        <taxon>Dendrobatidae</taxon>
        <taxon>Dendrobatinae</taxon>
        <taxon>Ranitomeya</taxon>
    </lineage>
</organism>
<proteinExistence type="predicted"/>
<name>A0ABN9LTV4_9NEOB</name>
<dbReference type="Gene3D" id="1.10.287.3160">
    <property type="match status" value="1"/>
</dbReference>
<evidence type="ECO:0000313" key="3">
    <source>
        <dbReference type="Proteomes" id="UP001176940"/>
    </source>
</evidence>
<reference evidence="2" key="1">
    <citation type="submission" date="2023-07" db="EMBL/GenBank/DDBJ databases">
        <authorList>
            <person name="Stuckert A."/>
        </authorList>
    </citation>
    <scope>NUCLEOTIDE SEQUENCE</scope>
</reference>